<gene>
    <name evidence="2" type="ORF">CAL19_19530</name>
</gene>
<dbReference type="InterPro" id="IPR005025">
    <property type="entry name" value="FMN_Rdtase-like_dom"/>
</dbReference>
<feature type="domain" description="NADPH-dependent FMN reductase-like" evidence="1">
    <location>
        <begin position="17"/>
        <end position="151"/>
    </location>
</feature>
<protein>
    <submittedName>
        <fullName evidence="2">NADPH-dependent oxidoreductase</fullName>
    </submittedName>
</protein>
<comment type="caution">
    <text evidence="2">The sequence shown here is derived from an EMBL/GenBank/DDBJ whole genome shotgun (WGS) entry which is preliminary data.</text>
</comment>
<proteinExistence type="predicted"/>
<organism evidence="2 3">
    <name type="scientific">Bordetella genomosp. 7</name>
    <dbReference type="NCBI Taxonomy" id="1416805"/>
    <lineage>
        <taxon>Bacteria</taxon>
        <taxon>Pseudomonadati</taxon>
        <taxon>Pseudomonadota</taxon>
        <taxon>Betaproteobacteria</taxon>
        <taxon>Burkholderiales</taxon>
        <taxon>Alcaligenaceae</taxon>
        <taxon>Bordetella</taxon>
    </lineage>
</organism>
<dbReference type="Gene3D" id="3.40.50.360">
    <property type="match status" value="1"/>
</dbReference>
<dbReference type="Pfam" id="PF03358">
    <property type="entry name" value="FMN_red"/>
    <property type="match status" value="1"/>
</dbReference>
<dbReference type="InterPro" id="IPR029039">
    <property type="entry name" value="Flavoprotein-like_sf"/>
</dbReference>
<name>A0A261QWD3_9BORD</name>
<dbReference type="Proteomes" id="UP000216947">
    <property type="component" value="Unassembled WGS sequence"/>
</dbReference>
<dbReference type="RefSeq" id="WP_026641091.1">
    <property type="nucleotide sequence ID" value="NZ_NEVK01000008.1"/>
</dbReference>
<evidence type="ECO:0000313" key="3">
    <source>
        <dbReference type="Proteomes" id="UP000216947"/>
    </source>
</evidence>
<evidence type="ECO:0000259" key="1">
    <source>
        <dbReference type="Pfam" id="PF03358"/>
    </source>
</evidence>
<keyword evidence="3" id="KW-1185">Reference proteome</keyword>
<dbReference type="GO" id="GO:0016491">
    <property type="term" value="F:oxidoreductase activity"/>
    <property type="evidence" value="ECO:0007669"/>
    <property type="project" value="InterPro"/>
</dbReference>
<reference evidence="3" key="1">
    <citation type="submission" date="2017-05" db="EMBL/GenBank/DDBJ databases">
        <title>Complete and WGS of Bordetella genogroups.</title>
        <authorList>
            <person name="Spilker T."/>
            <person name="Lipuma J."/>
        </authorList>
    </citation>
    <scope>NUCLEOTIDE SEQUENCE [LARGE SCALE GENOMIC DNA]</scope>
    <source>
        <strain evidence="3">AU18089</strain>
    </source>
</reference>
<evidence type="ECO:0000313" key="2">
    <source>
        <dbReference type="EMBL" id="OZI16847.1"/>
    </source>
</evidence>
<dbReference type="EMBL" id="NEVK01000008">
    <property type="protein sequence ID" value="OZI16847.1"/>
    <property type="molecule type" value="Genomic_DNA"/>
</dbReference>
<dbReference type="AlphaFoldDB" id="A0A261QWD3"/>
<dbReference type="SUPFAM" id="SSF52218">
    <property type="entry name" value="Flavoproteins"/>
    <property type="match status" value="1"/>
</dbReference>
<accession>A0A261QWD3</accession>
<sequence>MPLTAIGINCTLKKSPASSSCELLLSQVLEELRRLGVVCDLVRAVDMAIAPGVTSDEGPGDQWPELRRRVLAADILILGTPIWLGHPSSVCQRVLERMDAFLGEMDDGNRMVTYGKVAGVAVVGNEDGAHHVSAELFQALNDVGFSLPASAVTYWVGEAMQKTDFRDLPSTPRKTAQTTRELALNCMHLAQLLRTSPYPPR</sequence>